<protein>
    <submittedName>
        <fullName evidence="1">Uncharacterized protein</fullName>
    </submittedName>
</protein>
<keyword evidence="2" id="KW-1185">Reference proteome</keyword>
<name>A0ABP0B2W2_9PEZI</name>
<evidence type="ECO:0000313" key="1">
    <source>
        <dbReference type="EMBL" id="CAK7213867.1"/>
    </source>
</evidence>
<dbReference type="Proteomes" id="UP001642405">
    <property type="component" value="Unassembled WGS sequence"/>
</dbReference>
<comment type="caution">
    <text evidence="1">The sequence shown here is derived from an EMBL/GenBank/DDBJ whole genome shotgun (WGS) entry which is preliminary data.</text>
</comment>
<reference evidence="1 2" key="1">
    <citation type="submission" date="2024-01" db="EMBL/GenBank/DDBJ databases">
        <authorList>
            <person name="Allen C."/>
            <person name="Tagirdzhanova G."/>
        </authorList>
    </citation>
    <scope>NUCLEOTIDE SEQUENCE [LARGE SCALE GENOMIC DNA]</scope>
</reference>
<organism evidence="1 2">
    <name type="scientific">Sporothrix curviconia</name>
    <dbReference type="NCBI Taxonomy" id="1260050"/>
    <lineage>
        <taxon>Eukaryota</taxon>
        <taxon>Fungi</taxon>
        <taxon>Dikarya</taxon>
        <taxon>Ascomycota</taxon>
        <taxon>Pezizomycotina</taxon>
        <taxon>Sordariomycetes</taxon>
        <taxon>Sordariomycetidae</taxon>
        <taxon>Ophiostomatales</taxon>
        <taxon>Ophiostomataceae</taxon>
        <taxon>Sporothrix</taxon>
    </lineage>
</organism>
<evidence type="ECO:0000313" key="2">
    <source>
        <dbReference type="Proteomes" id="UP001642405"/>
    </source>
</evidence>
<dbReference type="EMBL" id="CAWUHB010000007">
    <property type="protein sequence ID" value="CAK7213867.1"/>
    <property type="molecule type" value="Genomic_DNA"/>
</dbReference>
<sequence>MLIPALVARRPSIVVRYLVPACVLLLLAYSFSLPTKLHIAATAGQLYEKHQLHYQSSAKVHQNQIPEGQKEEGTVPIAPVTHSQHMELETEHPIVYLIRQANQTFSDILAQETHSLKEAAADYRRRRGRHPPPGFDRWHKFATERNVVMVESFWDQIYHDLHPFWALPPKLIQHEARESEMAIKIRRGHATVNNEWFWTQLWLDMIQTIETELPDMDLPLNALDEPRIVVPWEVMANYVVEAERTKGLPKAEEVSTDR</sequence>
<accession>A0ABP0B2W2</accession>
<proteinExistence type="predicted"/>
<gene>
    <name evidence="1" type="ORF">SCUCBS95973_001944</name>
</gene>